<protein>
    <recommendedName>
        <fullName evidence="2">SLH domain-containing protein</fullName>
    </recommendedName>
</protein>
<dbReference type="EMBL" id="AMPQ01000045">
    <property type="protein sequence ID" value="EKE30507.1"/>
    <property type="molecule type" value="Genomic_DNA"/>
</dbReference>
<name>K2G7W2_9BACI</name>
<feature type="domain" description="SLH" evidence="2">
    <location>
        <begin position="1"/>
        <end position="46"/>
    </location>
</feature>
<keyword evidence="4" id="KW-1185">Reference proteome</keyword>
<dbReference type="Proteomes" id="UP000011746">
    <property type="component" value="Unassembled WGS sequence"/>
</dbReference>
<accession>K2G7W2</accession>
<dbReference type="Pfam" id="PF00395">
    <property type="entry name" value="SLH"/>
    <property type="match status" value="1"/>
</dbReference>
<organism evidence="3 4">
    <name type="scientific">Salimicrobium jeotgali</name>
    <dbReference type="NCBI Taxonomy" id="1230341"/>
    <lineage>
        <taxon>Bacteria</taxon>
        <taxon>Bacillati</taxon>
        <taxon>Bacillota</taxon>
        <taxon>Bacilli</taxon>
        <taxon>Bacillales</taxon>
        <taxon>Bacillaceae</taxon>
        <taxon>Salimicrobium</taxon>
    </lineage>
</organism>
<dbReference type="AlphaFoldDB" id="K2G7W2"/>
<dbReference type="RefSeq" id="WP_008592714.1">
    <property type="nucleotide sequence ID" value="NZ_AMPQ01000045.1"/>
</dbReference>
<evidence type="ECO:0000256" key="1">
    <source>
        <dbReference type="ARBA" id="ARBA00022729"/>
    </source>
</evidence>
<comment type="caution">
    <text evidence="3">The sequence shown here is derived from an EMBL/GenBank/DDBJ whole genome shotgun (WGS) entry which is preliminary data.</text>
</comment>
<keyword evidence="1" id="KW-0732">Signal</keyword>
<dbReference type="PROSITE" id="PS51272">
    <property type="entry name" value="SLH"/>
    <property type="match status" value="1"/>
</dbReference>
<proteinExistence type="predicted"/>
<sequence>MKITFRLFKKAGIAKGEPSGDFEPDEPVTRAEAAAFAARAYKAAKK</sequence>
<dbReference type="InterPro" id="IPR001119">
    <property type="entry name" value="SLH_dom"/>
</dbReference>
<reference evidence="3 4" key="1">
    <citation type="journal article" date="2012" name="J. Bacteriol.">
        <title>Draft Genome Sequence of Salimicrobium sp. Strain MJ3, Isolated from Myulchi-Jeot, Korean Fermented Seafood.</title>
        <authorList>
            <person name="Lee S.H."/>
            <person name="Jung J.Y."/>
            <person name="Jeon C.O."/>
        </authorList>
    </citation>
    <scope>NUCLEOTIDE SEQUENCE [LARGE SCALE GENOMIC DNA]</scope>
    <source>
        <strain evidence="3 4">MJ3</strain>
    </source>
</reference>
<evidence type="ECO:0000259" key="2">
    <source>
        <dbReference type="PROSITE" id="PS51272"/>
    </source>
</evidence>
<evidence type="ECO:0000313" key="4">
    <source>
        <dbReference type="Proteomes" id="UP000011746"/>
    </source>
</evidence>
<evidence type="ECO:0000313" key="3">
    <source>
        <dbReference type="EMBL" id="EKE30507.1"/>
    </source>
</evidence>
<gene>
    <name evidence="3" type="ORF">MJ3_13739</name>
</gene>